<dbReference type="OMA" id="RYKVCAY"/>
<evidence type="ECO:0000256" key="1">
    <source>
        <dbReference type="SAM" id="SignalP"/>
    </source>
</evidence>
<dbReference type="EnsemblMetazoa" id="XM_011664189">
    <property type="protein sequence ID" value="XP_011662491"/>
    <property type="gene ID" value="LOC105437518"/>
</dbReference>
<feature type="chain" id="PRO_5029832271" evidence="1">
    <location>
        <begin position="18"/>
        <end position="104"/>
    </location>
</feature>
<protein>
    <submittedName>
        <fullName evidence="2">Uncharacterized protein</fullName>
    </submittedName>
</protein>
<dbReference type="RefSeq" id="XP_011662491.2">
    <property type="nucleotide sequence ID" value="XM_011664189.2"/>
</dbReference>
<dbReference type="GeneID" id="105437518"/>
<feature type="signal peptide" evidence="1">
    <location>
        <begin position="1"/>
        <end position="17"/>
    </location>
</feature>
<reference evidence="2" key="2">
    <citation type="submission" date="2021-01" db="UniProtKB">
        <authorList>
            <consortium name="EnsemblMetazoa"/>
        </authorList>
    </citation>
    <scope>IDENTIFICATION</scope>
</reference>
<dbReference type="OrthoDB" id="10134711at2759"/>
<reference evidence="3" key="1">
    <citation type="submission" date="2015-02" db="EMBL/GenBank/DDBJ databases">
        <title>Genome sequencing for Strongylocentrotus purpuratus.</title>
        <authorList>
            <person name="Murali S."/>
            <person name="Liu Y."/>
            <person name="Vee V."/>
            <person name="English A."/>
            <person name="Wang M."/>
            <person name="Skinner E."/>
            <person name="Han Y."/>
            <person name="Muzny D.M."/>
            <person name="Worley K.C."/>
            <person name="Gibbs R.A."/>
        </authorList>
    </citation>
    <scope>NUCLEOTIDE SEQUENCE</scope>
</reference>
<proteinExistence type="predicted"/>
<evidence type="ECO:0000313" key="2">
    <source>
        <dbReference type="EnsemblMetazoa" id="XP_011662491"/>
    </source>
</evidence>
<organism evidence="2 3">
    <name type="scientific">Strongylocentrotus purpuratus</name>
    <name type="common">Purple sea urchin</name>
    <dbReference type="NCBI Taxonomy" id="7668"/>
    <lineage>
        <taxon>Eukaryota</taxon>
        <taxon>Metazoa</taxon>
        <taxon>Echinodermata</taxon>
        <taxon>Eleutherozoa</taxon>
        <taxon>Echinozoa</taxon>
        <taxon>Echinoidea</taxon>
        <taxon>Euechinoidea</taxon>
        <taxon>Echinacea</taxon>
        <taxon>Camarodonta</taxon>
        <taxon>Echinidea</taxon>
        <taxon>Strongylocentrotidae</taxon>
        <taxon>Strongylocentrotus</taxon>
    </lineage>
</organism>
<keyword evidence="1" id="KW-0732">Signal</keyword>
<dbReference type="InParanoid" id="A0A7M7HFL0"/>
<keyword evidence="3" id="KW-1185">Reference proteome</keyword>
<accession>A0A7M7HFL0</accession>
<dbReference type="AlphaFoldDB" id="A0A7M7HFL0"/>
<dbReference type="KEGG" id="spu:105437518"/>
<dbReference type="Proteomes" id="UP000007110">
    <property type="component" value="Unassembled WGS sequence"/>
</dbReference>
<sequence length="104" mass="11755">MLLICMMVVVALASTSAIQLNELSDDDLNAVLDFVAKRNYQETVVGNDSGDEADFDDLMDKRGRGRFRNKLEKCVNPSNGLLCMCDNKYTDAEPKKRYKVCAYY</sequence>
<evidence type="ECO:0000313" key="3">
    <source>
        <dbReference type="Proteomes" id="UP000007110"/>
    </source>
</evidence>
<name>A0A7M7HFL0_STRPU</name>